<dbReference type="InterPro" id="IPR009057">
    <property type="entry name" value="Homeodomain-like_sf"/>
</dbReference>
<reference evidence="5" key="1">
    <citation type="journal article" date="2021" name="PeerJ">
        <title>Extensive microbial diversity within the chicken gut microbiome revealed by metagenomics and culture.</title>
        <authorList>
            <person name="Gilroy R."/>
            <person name="Ravi A."/>
            <person name="Getino M."/>
            <person name="Pursley I."/>
            <person name="Horton D.L."/>
            <person name="Alikhan N.F."/>
            <person name="Baker D."/>
            <person name="Gharbi K."/>
            <person name="Hall N."/>
            <person name="Watson M."/>
            <person name="Adriaenssens E.M."/>
            <person name="Foster-Nyarko E."/>
            <person name="Jarju S."/>
            <person name="Secka A."/>
            <person name="Antonio M."/>
            <person name="Oren A."/>
            <person name="Chaudhuri R.R."/>
            <person name="La Ragione R."/>
            <person name="Hildebrand F."/>
            <person name="Pallen M.J."/>
        </authorList>
    </citation>
    <scope>NUCLEOTIDE SEQUENCE</scope>
    <source>
        <strain evidence="5">G3-2149</strain>
    </source>
</reference>
<evidence type="ECO:0000313" key="5">
    <source>
        <dbReference type="EMBL" id="MBU3852964.1"/>
    </source>
</evidence>
<protein>
    <submittedName>
        <fullName evidence="5">AraC family transcriptional regulator</fullName>
    </submittedName>
</protein>
<dbReference type="SMART" id="SM00342">
    <property type="entry name" value="HTH_ARAC"/>
    <property type="match status" value="1"/>
</dbReference>
<evidence type="ECO:0000256" key="2">
    <source>
        <dbReference type="ARBA" id="ARBA00023125"/>
    </source>
</evidence>
<dbReference type="GO" id="GO:0003700">
    <property type="term" value="F:DNA-binding transcription factor activity"/>
    <property type="evidence" value="ECO:0007669"/>
    <property type="project" value="InterPro"/>
</dbReference>
<dbReference type="PANTHER" id="PTHR43280:SF32">
    <property type="entry name" value="TRANSCRIPTIONAL REGULATORY PROTEIN"/>
    <property type="match status" value="1"/>
</dbReference>
<dbReference type="Proteomes" id="UP000823865">
    <property type="component" value="Unassembled WGS sequence"/>
</dbReference>
<evidence type="ECO:0000256" key="3">
    <source>
        <dbReference type="ARBA" id="ARBA00023163"/>
    </source>
</evidence>
<name>A0A9E2P0N5_9BACT</name>
<gene>
    <name evidence="5" type="ORF">H9789_03950</name>
</gene>
<dbReference type="AlphaFoldDB" id="A0A9E2P0N5"/>
<accession>A0A9E2P0N5</accession>
<dbReference type="PANTHER" id="PTHR43280">
    <property type="entry name" value="ARAC-FAMILY TRANSCRIPTIONAL REGULATOR"/>
    <property type="match status" value="1"/>
</dbReference>
<keyword evidence="1" id="KW-0805">Transcription regulation</keyword>
<evidence type="ECO:0000313" key="6">
    <source>
        <dbReference type="Proteomes" id="UP000823865"/>
    </source>
</evidence>
<proteinExistence type="predicted"/>
<dbReference type="GO" id="GO:0043565">
    <property type="term" value="F:sequence-specific DNA binding"/>
    <property type="evidence" value="ECO:0007669"/>
    <property type="project" value="InterPro"/>
</dbReference>
<keyword evidence="2" id="KW-0238">DNA-binding</keyword>
<sequence>MGDIVNISNIHDYNEFLGLETLNPLVTFIDFREVKVLKHKRKYYGFYGIYLKEKIHGKLTYGRSQYDYQEGTLVFVAPGQVAGIDDGGETLNPEGYALLFHPDLLRGTSLARKMKEYTFFSYEVNEALHMSERERQTIFNCFVEIQEELHHIIDKHSRGIITSNIEVLLNHCLRFYDRQFTTREVINCDVLTRFEALMLDYFNSDKPEQKGLPTVAWCADQLHFSANYFGDLIKKETGKSAIEYIHFIVINRVKDLLTSTGKTVSEIAYEVGFQYPHHLSRMFKKVVGCTPNEYRAAQAGAHPIFSGGK</sequence>
<evidence type="ECO:0000256" key="1">
    <source>
        <dbReference type="ARBA" id="ARBA00023015"/>
    </source>
</evidence>
<evidence type="ECO:0000259" key="4">
    <source>
        <dbReference type="PROSITE" id="PS01124"/>
    </source>
</evidence>
<dbReference type="Gene3D" id="1.10.10.60">
    <property type="entry name" value="Homeodomain-like"/>
    <property type="match status" value="2"/>
</dbReference>
<reference evidence="5" key="2">
    <citation type="submission" date="2021-04" db="EMBL/GenBank/DDBJ databases">
        <authorList>
            <person name="Gilroy R."/>
        </authorList>
    </citation>
    <scope>NUCLEOTIDE SEQUENCE</scope>
    <source>
        <strain evidence="5">G3-2149</strain>
    </source>
</reference>
<feature type="domain" description="HTH araC/xylS-type" evidence="4">
    <location>
        <begin position="196"/>
        <end position="297"/>
    </location>
</feature>
<dbReference type="InterPro" id="IPR018060">
    <property type="entry name" value="HTH_AraC"/>
</dbReference>
<dbReference type="Pfam" id="PF12833">
    <property type="entry name" value="HTH_18"/>
    <property type="match status" value="1"/>
</dbReference>
<dbReference type="PROSITE" id="PS01124">
    <property type="entry name" value="HTH_ARAC_FAMILY_2"/>
    <property type="match status" value="1"/>
</dbReference>
<keyword evidence="3" id="KW-0804">Transcription</keyword>
<dbReference type="SUPFAM" id="SSF46689">
    <property type="entry name" value="Homeodomain-like"/>
    <property type="match status" value="1"/>
</dbReference>
<organism evidence="5 6">
    <name type="scientific">Candidatus Paraprevotella stercoravium</name>
    <dbReference type="NCBI Taxonomy" id="2838725"/>
    <lineage>
        <taxon>Bacteria</taxon>
        <taxon>Pseudomonadati</taxon>
        <taxon>Bacteroidota</taxon>
        <taxon>Bacteroidia</taxon>
        <taxon>Bacteroidales</taxon>
        <taxon>Prevotellaceae</taxon>
        <taxon>Paraprevotella</taxon>
    </lineage>
</organism>
<dbReference type="EMBL" id="JAHLFU010000075">
    <property type="protein sequence ID" value="MBU3852964.1"/>
    <property type="molecule type" value="Genomic_DNA"/>
</dbReference>
<comment type="caution">
    <text evidence="5">The sequence shown here is derived from an EMBL/GenBank/DDBJ whole genome shotgun (WGS) entry which is preliminary data.</text>
</comment>